<keyword evidence="1" id="KW-0547">Nucleotide-binding</keyword>
<dbReference type="PANTHER" id="PTHR21621:SF0">
    <property type="entry name" value="BETA-CITRYLGLUTAMATE SYNTHASE B-RELATED"/>
    <property type="match status" value="1"/>
</dbReference>
<feature type="domain" description="ATP-grasp" evidence="3">
    <location>
        <begin position="375"/>
        <end position="623"/>
    </location>
</feature>
<dbReference type="OrthoDB" id="4960711at2"/>
<accession>A0A3A4F1E6</accession>
<dbReference type="SUPFAM" id="SSF56059">
    <property type="entry name" value="Glutathione synthetase ATP-binding domain-like"/>
    <property type="match status" value="1"/>
</dbReference>
<organism evidence="4 5">
    <name type="scientific">Nesterenkonia natronophila</name>
    <dbReference type="NCBI Taxonomy" id="2174932"/>
    <lineage>
        <taxon>Bacteria</taxon>
        <taxon>Bacillati</taxon>
        <taxon>Actinomycetota</taxon>
        <taxon>Actinomycetes</taxon>
        <taxon>Micrococcales</taxon>
        <taxon>Micrococcaceae</taxon>
        <taxon>Nesterenkonia</taxon>
    </lineage>
</organism>
<dbReference type="InterPro" id="IPR013815">
    <property type="entry name" value="ATP_grasp_subdomain_1"/>
</dbReference>
<dbReference type="GO" id="GO:0005524">
    <property type="term" value="F:ATP binding"/>
    <property type="evidence" value="ECO:0007669"/>
    <property type="project" value="UniProtKB-UniRule"/>
</dbReference>
<dbReference type="GO" id="GO:0046872">
    <property type="term" value="F:metal ion binding"/>
    <property type="evidence" value="ECO:0007669"/>
    <property type="project" value="InterPro"/>
</dbReference>
<name>A0A3A4F1E6_9MICC</name>
<evidence type="ECO:0000256" key="2">
    <source>
        <dbReference type="SAM" id="MobiDB-lite"/>
    </source>
</evidence>
<proteinExistence type="predicted"/>
<dbReference type="Gene3D" id="3.30.1490.20">
    <property type="entry name" value="ATP-grasp fold, A domain"/>
    <property type="match status" value="1"/>
</dbReference>
<dbReference type="PANTHER" id="PTHR21621">
    <property type="entry name" value="RIBOSOMAL PROTEIN S6 MODIFICATION PROTEIN"/>
    <property type="match status" value="1"/>
</dbReference>
<keyword evidence="1" id="KW-0067">ATP-binding</keyword>
<evidence type="ECO:0000256" key="1">
    <source>
        <dbReference type="PROSITE-ProRule" id="PRU00409"/>
    </source>
</evidence>
<dbReference type="Pfam" id="PF09587">
    <property type="entry name" value="PGA_cap"/>
    <property type="match status" value="1"/>
</dbReference>
<sequence length="893" mass="98027">MRQLGVDAVHLATPSPLSEEPFELESALPLLEEQDLAFFGVGQTLHEAVEPLRVRMPASVGGGELAFHCLHHRGRGASARNSSLIARQDRPGLAPLSTSEIPRPRQTNQVTDALHIAMPSWRTRSAWHNRLQYSLAQQMLNKDFDLILGSHNQRMQEVERHRGRWVVYGLGDSSLLANNDSKSSRDIADALPFTMWAILEIRDSRGLRNVSLKLYPMRSQTSAPNHDAVTGPVSEEEFEDVVEKLSQRPIRRWRLDNPGMTRGADELGHHLRLNLGEWPPGRRPSRLSATPAGDPNEWPLKSPGTALEDAAIRFNRPSGAMTLPLGAEAAGAEVRWLTESTSVITAGAKCFLTNGPTAHESDLGSTIVADKALTAQLLEGRGVSTPQTKVVHSSEEAVEAARTMAGSVVLKPKGGNQGRGVSTDLLSDADVRLGFEFARRYGDAVIVQEHIVVGKEMRVMASPDQVVAVNERVFPHVVGDGSSTIQELIQDKNVQRARNTIFKRGAIPMDEVTRRFLQRQGITLNDVPPLGHTVTVRNVGGNSMGADIRQDLDNASDDVKATAREAIAAIPGLVWGGVDIITDLRTGKAFVIEINTNAGFLSAAFPTYGQPRDVTQDIYQLRFADTVAGPPAESPIQMPCAARAIAPLTAQCGGDQENWTAGELIHEYFENQGQLVERLTDRVSIVESALGVRTWVTAGGRTSADRYVIRRVVKNPPLIMGLLEDHAVPVVRSRLITSIKSLARFMGGRTKQVSVLSSRSAWDGDGVQVLNDHEVLSLSVLPHRYTWVQARPSGRRLRVLATPDKAWLVTERRLRQALSTAEVEAVSRVAVRAVRAVPELRWGAVDVVLRRRRLTEGRPDPVLVEGVMLNPRYSQDDHVLAGSFDEFCRLVFQ</sequence>
<evidence type="ECO:0000313" key="5">
    <source>
        <dbReference type="Proteomes" id="UP000266615"/>
    </source>
</evidence>
<dbReference type="AlphaFoldDB" id="A0A3A4F1E6"/>
<evidence type="ECO:0000313" key="4">
    <source>
        <dbReference type="EMBL" id="RJN32062.1"/>
    </source>
</evidence>
<reference evidence="4 5" key="1">
    <citation type="submission" date="2018-09" db="EMBL/GenBank/DDBJ databases">
        <title>Nesterenkonia natronophila sp. nov., an alkaliphilic actinobacteriume isolated from a soda lake, and emended description of the genus Nesterenkonia.</title>
        <authorList>
            <person name="Menes R.J."/>
            <person name="Iriarte A."/>
        </authorList>
    </citation>
    <scope>NUCLEOTIDE SEQUENCE [LARGE SCALE GENOMIC DNA]</scope>
    <source>
        <strain evidence="4 5">M8</strain>
    </source>
</reference>
<gene>
    <name evidence="4" type="ORF">D3250_08235</name>
</gene>
<dbReference type="GO" id="GO:0005737">
    <property type="term" value="C:cytoplasm"/>
    <property type="evidence" value="ECO:0007669"/>
    <property type="project" value="TreeGrafter"/>
</dbReference>
<feature type="region of interest" description="Disordered" evidence="2">
    <location>
        <begin position="276"/>
        <end position="299"/>
    </location>
</feature>
<protein>
    <recommendedName>
        <fullName evidence="3">ATP-grasp domain-containing protein</fullName>
    </recommendedName>
</protein>
<dbReference type="GO" id="GO:0016879">
    <property type="term" value="F:ligase activity, forming carbon-nitrogen bonds"/>
    <property type="evidence" value="ECO:0007669"/>
    <property type="project" value="TreeGrafter"/>
</dbReference>
<dbReference type="Proteomes" id="UP000266615">
    <property type="component" value="Unassembled WGS sequence"/>
</dbReference>
<dbReference type="EMBL" id="QYZP01000002">
    <property type="protein sequence ID" value="RJN32062.1"/>
    <property type="molecule type" value="Genomic_DNA"/>
</dbReference>
<evidence type="ECO:0000259" key="3">
    <source>
        <dbReference type="PROSITE" id="PS50975"/>
    </source>
</evidence>
<dbReference type="InterPro" id="IPR019079">
    <property type="entry name" value="Capsule_synth_CapA"/>
</dbReference>
<keyword evidence="5" id="KW-1185">Reference proteome</keyword>
<dbReference type="InterPro" id="IPR011761">
    <property type="entry name" value="ATP-grasp"/>
</dbReference>
<dbReference type="PROSITE" id="PS50975">
    <property type="entry name" value="ATP_GRASP"/>
    <property type="match status" value="1"/>
</dbReference>
<dbReference type="Gene3D" id="3.30.470.20">
    <property type="entry name" value="ATP-grasp fold, B domain"/>
    <property type="match status" value="1"/>
</dbReference>
<comment type="caution">
    <text evidence="4">The sequence shown here is derived from an EMBL/GenBank/DDBJ whole genome shotgun (WGS) entry which is preliminary data.</text>
</comment>